<accession>F4WKS5</accession>
<keyword evidence="2" id="KW-1185">Reference proteome</keyword>
<proteinExistence type="predicted"/>
<protein>
    <submittedName>
        <fullName evidence="1">Uncharacterized protein</fullName>
    </submittedName>
</protein>
<sequence length="215" mass="23921">MKARKYGTVVCEGGQSSGGCDGVYGERKRVDTSLKVERKYEKVKESETVLIKKVFETAQRNREIARIPVNNGPINLTSFLKTRGQIELKTSNQSFSDLDRLDDSQMTLVWFLPDVSDNPLAINTAKLSAVRHRGLCGYVLRPSVNVVAETYPPTRTSIGVAKNNDREAPSRALSLFLQAGVFTSERYDAPREEEHDLREGHNQLTSSYGVLGLAN</sequence>
<organism evidence="2">
    <name type="scientific">Acromyrmex echinatior</name>
    <name type="common">Panamanian leafcutter ant</name>
    <name type="synonym">Acromyrmex octospinosus echinatior</name>
    <dbReference type="NCBI Taxonomy" id="103372"/>
    <lineage>
        <taxon>Eukaryota</taxon>
        <taxon>Metazoa</taxon>
        <taxon>Ecdysozoa</taxon>
        <taxon>Arthropoda</taxon>
        <taxon>Hexapoda</taxon>
        <taxon>Insecta</taxon>
        <taxon>Pterygota</taxon>
        <taxon>Neoptera</taxon>
        <taxon>Endopterygota</taxon>
        <taxon>Hymenoptera</taxon>
        <taxon>Apocrita</taxon>
        <taxon>Aculeata</taxon>
        <taxon>Formicoidea</taxon>
        <taxon>Formicidae</taxon>
        <taxon>Myrmicinae</taxon>
        <taxon>Acromyrmex</taxon>
    </lineage>
</organism>
<evidence type="ECO:0000313" key="1">
    <source>
        <dbReference type="EMBL" id="EGI65167.1"/>
    </source>
</evidence>
<name>F4WKS5_ACREC</name>
<dbReference type="Proteomes" id="UP000007755">
    <property type="component" value="Unassembled WGS sequence"/>
</dbReference>
<gene>
    <name evidence="1" type="ORF">G5I_06345</name>
</gene>
<evidence type="ECO:0000313" key="2">
    <source>
        <dbReference type="Proteomes" id="UP000007755"/>
    </source>
</evidence>
<dbReference type="AlphaFoldDB" id="F4WKS5"/>
<dbReference type="InParanoid" id="F4WKS5"/>
<reference evidence="1" key="1">
    <citation type="submission" date="2011-02" db="EMBL/GenBank/DDBJ databases">
        <title>The genome of the leaf-cutting ant Acromyrmex echinatior suggests key adaptations to social evolution and fungus farming.</title>
        <authorList>
            <person name="Nygaard S."/>
            <person name="Zhang G."/>
        </authorList>
    </citation>
    <scope>NUCLEOTIDE SEQUENCE</scope>
</reference>
<dbReference type="EMBL" id="GL888206">
    <property type="protein sequence ID" value="EGI65167.1"/>
    <property type="molecule type" value="Genomic_DNA"/>
</dbReference>